<dbReference type="Proteomes" id="UP001143480">
    <property type="component" value="Unassembled WGS sequence"/>
</dbReference>
<comment type="similarity">
    <text evidence="1">Belongs to the aspartate/glutamate racemases family.</text>
</comment>
<keyword evidence="2" id="KW-0413">Isomerase</keyword>
<evidence type="ECO:0000256" key="1">
    <source>
        <dbReference type="ARBA" id="ARBA00007847"/>
    </source>
</evidence>
<dbReference type="PANTHER" id="PTHR21198:SF7">
    <property type="entry name" value="ASPARTATE-GLUTAMATE RACEMASE FAMILY"/>
    <property type="match status" value="1"/>
</dbReference>
<dbReference type="InterPro" id="IPR015942">
    <property type="entry name" value="Asp/Glu/hydantoin_racemase"/>
</dbReference>
<dbReference type="SUPFAM" id="SSF53681">
    <property type="entry name" value="Aspartate/glutamate racemase"/>
    <property type="match status" value="2"/>
</dbReference>
<proteinExistence type="inferred from homology"/>
<dbReference type="InterPro" id="IPR001920">
    <property type="entry name" value="Asp/Glu_race"/>
</dbReference>
<protein>
    <submittedName>
        <fullName evidence="3">Aspartate racemase</fullName>
    </submittedName>
</protein>
<sequence length="239" mass="25764">MSGGAPATVGVLGGMGPLASAAFVQTMYEMAIERTGPATEQALPRCLLDSDPSIPDRTEAILTGGAEELSRLIAERVDALIRLGADRVVLACVTAHHLLDEVEAGQRARLVSLIDAVFDELTVAAPGRFLLLATTGTRQARTFERSPRWPAVAHRVVLPPPDVQDEIHYLLYRLKREPVTPAIVARVDGLARQFDCEGVIGGCTELHLITRWRRVNRRGPVILDPLLGVAAALTKLSDA</sequence>
<dbReference type="Pfam" id="PF01177">
    <property type="entry name" value="Asp_Glu_race"/>
    <property type="match status" value="1"/>
</dbReference>
<dbReference type="PANTHER" id="PTHR21198">
    <property type="entry name" value="GLUTAMATE RACEMASE"/>
    <property type="match status" value="1"/>
</dbReference>
<evidence type="ECO:0000256" key="2">
    <source>
        <dbReference type="ARBA" id="ARBA00023235"/>
    </source>
</evidence>
<dbReference type="Gene3D" id="3.40.50.1860">
    <property type="match status" value="2"/>
</dbReference>
<name>A0A9W6KU55_9ACTN</name>
<dbReference type="EMBL" id="BSFP01000108">
    <property type="protein sequence ID" value="GLL07718.1"/>
    <property type="molecule type" value="Genomic_DNA"/>
</dbReference>
<gene>
    <name evidence="3" type="ORF">GCM10017581_094750</name>
</gene>
<dbReference type="GO" id="GO:0047661">
    <property type="term" value="F:amino-acid racemase activity"/>
    <property type="evidence" value="ECO:0007669"/>
    <property type="project" value="InterPro"/>
</dbReference>
<organism evidence="3 4">
    <name type="scientific">Dactylosporangium matsuzakiense</name>
    <dbReference type="NCBI Taxonomy" id="53360"/>
    <lineage>
        <taxon>Bacteria</taxon>
        <taxon>Bacillati</taxon>
        <taxon>Actinomycetota</taxon>
        <taxon>Actinomycetes</taxon>
        <taxon>Micromonosporales</taxon>
        <taxon>Micromonosporaceae</taxon>
        <taxon>Dactylosporangium</taxon>
    </lineage>
</organism>
<evidence type="ECO:0000313" key="4">
    <source>
        <dbReference type="Proteomes" id="UP001143480"/>
    </source>
</evidence>
<keyword evidence="4" id="KW-1185">Reference proteome</keyword>
<reference evidence="3" key="2">
    <citation type="submission" date="2023-01" db="EMBL/GenBank/DDBJ databases">
        <authorList>
            <person name="Sun Q."/>
            <person name="Evtushenko L."/>
        </authorList>
    </citation>
    <scope>NUCLEOTIDE SEQUENCE</scope>
    <source>
        <strain evidence="3">VKM Ac-1321</strain>
    </source>
</reference>
<dbReference type="NCBIfam" id="TIGR00035">
    <property type="entry name" value="asp_race"/>
    <property type="match status" value="1"/>
</dbReference>
<dbReference type="InterPro" id="IPR004380">
    <property type="entry name" value="Asp_race"/>
</dbReference>
<accession>A0A9W6KU55</accession>
<evidence type="ECO:0000313" key="3">
    <source>
        <dbReference type="EMBL" id="GLL07718.1"/>
    </source>
</evidence>
<comment type="caution">
    <text evidence="3">The sequence shown here is derived from an EMBL/GenBank/DDBJ whole genome shotgun (WGS) entry which is preliminary data.</text>
</comment>
<reference evidence="3" key="1">
    <citation type="journal article" date="2014" name="Int. J. Syst. Evol. Microbiol.">
        <title>Complete genome sequence of Corynebacterium casei LMG S-19264T (=DSM 44701T), isolated from a smear-ripened cheese.</title>
        <authorList>
            <consortium name="US DOE Joint Genome Institute (JGI-PGF)"/>
            <person name="Walter F."/>
            <person name="Albersmeier A."/>
            <person name="Kalinowski J."/>
            <person name="Ruckert C."/>
        </authorList>
    </citation>
    <scope>NUCLEOTIDE SEQUENCE</scope>
    <source>
        <strain evidence="3">VKM Ac-1321</strain>
    </source>
</reference>
<dbReference type="AlphaFoldDB" id="A0A9W6KU55"/>